<dbReference type="InterPro" id="IPR004843">
    <property type="entry name" value="Calcineurin-like_PHP"/>
</dbReference>
<evidence type="ECO:0000256" key="1">
    <source>
        <dbReference type="SAM" id="MobiDB-lite"/>
    </source>
</evidence>
<sequence>MRLWHSRCIGLAAIALAITLMRRLAQLRRGAAPVTRSALVTPYRCPAPPALHSRIEKVKPGRLIIVGDLHGTLELFQLLEKLRYDSALDNLLLAGDLVNKGPASLAVLDAVPKLGCWAVRGNHDDAVLAAWLQFRSGQALNPKFEWARGMTDEQAAVLLGLPFTVSVPEYGIAVVHAGFVPGVPIEQQDMWAMYEMRNVVPLDAGQGQDAGKGQGQDAGQGQGRSQGGDGPALRYHPVEKAKDGGEAWGALWRGPPHVFFGHDARRRLQLHPHATGLDTGCVYGGSLTAAVMPPLAELRVRSPGFVSKMASGEALLREDLLAQIVSVEAAEVYSPPTGSTAAAAAAATTAVAAAVEAPGEPVGVRVE</sequence>
<evidence type="ECO:0000313" key="4">
    <source>
        <dbReference type="Proteomes" id="UP001165080"/>
    </source>
</evidence>
<feature type="domain" description="Calcineurin-like phosphoesterase" evidence="2">
    <location>
        <begin position="62"/>
        <end position="201"/>
    </location>
</feature>
<dbReference type="EMBL" id="BRXU01000022">
    <property type="protein sequence ID" value="GLC58242.1"/>
    <property type="molecule type" value="Genomic_DNA"/>
</dbReference>
<dbReference type="SUPFAM" id="SSF56300">
    <property type="entry name" value="Metallo-dependent phosphatases"/>
    <property type="match status" value="1"/>
</dbReference>
<dbReference type="PANTHER" id="PTHR42850">
    <property type="entry name" value="METALLOPHOSPHOESTERASE"/>
    <property type="match status" value="1"/>
</dbReference>
<keyword evidence="4" id="KW-1185">Reference proteome</keyword>
<protein>
    <recommendedName>
        <fullName evidence="2">Calcineurin-like phosphoesterase domain-containing protein</fullName>
    </recommendedName>
</protein>
<accession>A0A9W6F6G1</accession>
<dbReference type="PANTHER" id="PTHR42850:SF4">
    <property type="entry name" value="ZINC-DEPENDENT ENDOPOLYPHOSPHATASE"/>
    <property type="match status" value="1"/>
</dbReference>
<dbReference type="OrthoDB" id="10267127at2759"/>
<gene>
    <name evidence="3" type="primary">PLEST005473</name>
    <name evidence="3" type="ORF">PLESTB_001337000</name>
</gene>
<dbReference type="InterPro" id="IPR029052">
    <property type="entry name" value="Metallo-depent_PP-like"/>
</dbReference>
<organism evidence="3 4">
    <name type="scientific">Pleodorina starrii</name>
    <dbReference type="NCBI Taxonomy" id="330485"/>
    <lineage>
        <taxon>Eukaryota</taxon>
        <taxon>Viridiplantae</taxon>
        <taxon>Chlorophyta</taxon>
        <taxon>core chlorophytes</taxon>
        <taxon>Chlorophyceae</taxon>
        <taxon>CS clade</taxon>
        <taxon>Chlamydomonadales</taxon>
        <taxon>Volvocaceae</taxon>
        <taxon>Pleodorina</taxon>
    </lineage>
</organism>
<dbReference type="InterPro" id="IPR050126">
    <property type="entry name" value="Ap4A_hydrolase"/>
</dbReference>
<evidence type="ECO:0000313" key="3">
    <source>
        <dbReference type="EMBL" id="GLC58242.1"/>
    </source>
</evidence>
<feature type="region of interest" description="Disordered" evidence="1">
    <location>
        <begin position="204"/>
        <end position="236"/>
    </location>
</feature>
<dbReference type="GO" id="GO:0000298">
    <property type="term" value="F:endopolyphosphatase activity"/>
    <property type="evidence" value="ECO:0007669"/>
    <property type="project" value="TreeGrafter"/>
</dbReference>
<evidence type="ECO:0000259" key="2">
    <source>
        <dbReference type="Pfam" id="PF00149"/>
    </source>
</evidence>
<proteinExistence type="predicted"/>
<dbReference type="GO" id="GO:0006798">
    <property type="term" value="P:polyphosphate catabolic process"/>
    <property type="evidence" value="ECO:0007669"/>
    <property type="project" value="TreeGrafter"/>
</dbReference>
<dbReference type="Pfam" id="PF00149">
    <property type="entry name" value="Metallophos"/>
    <property type="match status" value="1"/>
</dbReference>
<reference evidence="3 4" key="1">
    <citation type="journal article" date="2023" name="Commun. Biol.">
        <title>Reorganization of the ancestral sex-determining regions during the evolution of trioecy in Pleodorina starrii.</title>
        <authorList>
            <person name="Takahashi K."/>
            <person name="Suzuki S."/>
            <person name="Kawai-Toyooka H."/>
            <person name="Yamamoto K."/>
            <person name="Hamaji T."/>
            <person name="Ootsuki R."/>
            <person name="Yamaguchi H."/>
            <person name="Kawachi M."/>
            <person name="Higashiyama T."/>
            <person name="Nozaki H."/>
        </authorList>
    </citation>
    <scope>NUCLEOTIDE SEQUENCE [LARGE SCALE GENOMIC DNA]</scope>
    <source>
        <strain evidence="3 4">NIES-4479</strain>
    </source>
</reference>
<comment type="caution">
    <text evidence="3">The sequence shown here is derived from an EMBL/GenBank/DDBJ whole genome shotgun (WGS) entry which is preliminary data.</text>
</comment>
<dbReference type="GO" id="GO:0005737">
    <property type="term" value="C:cytoplasm"/>
    <property type="evidence" value="ECO:0007669"/>
    <property type="project" value="TreeGrafter"/>
</dbReference>
<dbReference type="AlphaFoldDB" id="A0A9W6F6G1"/>
<dbReference type="Proteomes" id="UP001165080">
    <property type="component" value="Unassembled WGS sequence"/>
</dbReference>
<dbReference type="GO" id="GO:0016791">
    <property type="term" value="F:phosphatase activity"/>
    <property type="evidence" value="ECO:0007669"/>
    <property type="project" value="TreeGrafter"/>
</dbReference>
<feature type="compositionally biased region" description="Gly residues" evidence="1">
    <location>
        <begin position="208"/>
        <end position="230"/>
    </location>
</feature>
<name>A0A9W6F6G1_9CHLO</name>
<dbReference type="Gene3D" id="3.60.21.10">
    <property type="match status" value="1"/>
</dbReference>